<comment type="caution">
    <text evidence="2">The sequence shown here is derived from an EMBL/GenBank/DDBJ whole genome shotgun (WGS) entry which is preliminary data.</text>
</comment>
<evidence type="ECO:0000256" key="1">
    <source>
        <dbReference type="SAM" id="MobiDB-lite"/>
    </source>
</evidence>
<sequence>MDYIEKDSGNTTPDNLKKSVDEFEIQQAKKDKFLKKQEKKFAKLQKKQVKYDFIKWKKTIKKQLKKSPGGQPVPIEDLKKQVLTTLLNDIEKDLSQVFDITIKEQNKFFSIVDGKVHALPKKEKKAPKEKKDPKNSKIKEKKEKKVKKVVKSE</sequence>
<dbReference type="AlphaFoldDB" id="A0A151ZH17"/>
<proteinExistence type="predicted"/>
<dbReference type="OMA" id="EYQVGST"/>
<feature type="region of interest" description="Disordered" evidence="1">
    <location>
        <begin position="120"/>
        <end position="153"/>
    </location>
</feature>
<dbReference type="FunCoup" id="A0A151ZH17">
    <property type="interactions" value="321"/>
</dbReference>
<feature type="compositionally biased region" description="Basic and acidic residues" evidence="1">
    <location>
        <begin position="129"/>
        <end position="143"/>
    </location>
</feature>
<keyword evidence="3" id="KW-1185">Reference proteome</keyword>
<protein>
    <submittedName>
        <fullName evidence="2">Uncharacterized protein</fullName>
    </submittedName>
</protein>
<dbReference type="Proteomes" id="UP000076078">
    <property type="component" value="Unassembled WGS sequence"/>
</dbReference>
<reference evidence="2 3" key="1">
    <citation type="submission" date="2015-12" db="EMBL/GenBank/DDBJ databases">
        <title>Dictyostelia acquired genes for synthesis and detection of signals that induce cell-type specialization by lateral gene transfer from prokaryotes.</title>
        <authorList>
            <person name="Gloeckner G."/>
            <person name="Schaap P."/>
        </authorList>
    </citation>
    <scope>NUCLEOTIDE SEQUENCE [LARGE SCALE GENOMIC DNA]</scope>
    <source>
        <strain evidence="2 3">TK</strain>
    </source>
</reference>
<feature type="compositionally biased region" description="Basic residues" evidence="1">
    <location>
        <begin position="144"/>
        <end position="153"/>
    </location>
</feature>
<accession>A0A151ZH17</accession>
<name>A0A151ZH17_TIELA</name>
<evidence type="ECO:0000313" key="3">
    <source>
        <dbReference type="Proteomes" id="UP000076078"/>
    </source>
</evidence>
<gene>
    <name evidence="2" type="ORF">DLAC_11639</name>
</gene>
<organism evidence="2 3">
    <name type="scientific">Tieghemostelium lacteum</name>
    <name type="common">Slime mold</name>
    <name type="synonym">Dictyostelium lacteum</name>
    <dbReference type="NCBI Taxonomy" id="361077"/>
    <lineage>
        <taxon>Eukaryota</taxon>
        <taxon>Amoebozoa</taxon>
        <taxon>Evosea</taxon>
        <taxon>Eumycetozoa</taxon>
        <taxon>Dictyostelia</taxon>
        <taxon>Dictyosteliales</taxon>
        <taxon>Raperosteliaceae</taxon>
        <taxon>Tieghemostelium</taxon>
    </lineage>
</organism>
<evidence type="ECO:0000313" key="2">
    <source>
        <dbReference type="EMBL" id="KYQ93154.1"/>
    </source>
</evidence>
<dbReference type="InParanoid" id="A0A151ZH17"/>
<dbReference type="EMBL" id="LODT01000028">
    <property type="protein sequence ID" value="KYQ93154.1"/>
    <property type="molecule type" value="Genomic_DNA"/>
</dbReference>